<evidence type="ECO:0000313" key="3">
    <source>
        <dbReference type="Proteomes" id="UP000010319"/>
    </source>
</evidence>
<dbReference type="EMBL" id="AALC02000033">
    <property type="protein sequence ID" value="EEQ06174.1"/>
    <property type="molecule type" value="Genomic_DNA"/>
</dbReference>
<evidence type="ECO:0000313" key="2">
    <source>
        <dbReference type="EMBL" id="EEQ06174.1"/>
    </source>
</evidence>
<protein>
    <submittedName>
        <fullName evidence="2">Uncharacterized protein</fullName>
    </submittedName>
</protein>
<comment type="caution">
    <text evidence="2">The sequence shown here is derived from an EMBL/GenBank/DDBJ whole genome shotgun (WGS) entry which is preliminary data.</text>
</comment>
<accession>A0ABM9XXR0</accession>
<organism evidence="2 3">
    <name type="scientific">Yersinia bercovieri ATCC 43970</name>
    <dbReference type="NCBI Taxonomy" id="349968"/>
    <lineage>
        <taxon>Bacteria</taxon>
        <taxon>Pseudomonadati</taxon>
        <taxon>Pseudomonadota</taxon>
        <taxon>Gammaproteobacteria</taxon>
        <taxon>Enterobacterales</taxon>
        <taxon>Yersiniaceae</taxon>
        <taxon>Yersinia</taxon>
    </lineage>
</organism>
<feature type="region of interest" description="Disordered" evidence="1">
    <location>
        <begin position="1"/>
        <end position="21"/>
    </location>
</feature>
<reference evidence="2" key="1">
    <citation type="submission" date="2008-12" db="EMBL/GenBank/DDBJ databases">
        <title>Annotation of the Yersinia bercovieri ATCC 43970 genome.</title>
        <authorList>
            <person name="Read T.D."/>
            <person name="Akmal A."/>
            <person name="Bishop-Lilly K."/>
            <person name="Chen P.E."/>
            <person name="Cook C."/>
            <person name="Kiley M.P."/>
            <person name="Lentz S."/>
            <person name="Mateczun A."/>
            <person name="Nagarajan N."/>
            <person name="Nolan N."/>
            <person name="Osborne B.I."/>
            <person name="Pop M."/>
            <person name="Sozhamannan S."/>
            <person name="Stewart A.C."/>
            <person name="Sulakvelidze A."/>
            <person name="Thomason B."/>
            <person name="Willner K."/>
            <person name="Zwick M.E."/>
        </authorList>
    </citation>
    <scope>NUCLEOTIDE SEQUENCE [LARGE SCALE GENOMIC DNA]</scope>
    <source>
        <strain evidence="2">ATCC 43970</strain>
    </source>
</reference>
<keyword evidence="3" id="KW-1185">Reference proteome</keyword>
<proteinExistence type="predicted"/>
<name>A0ABM9XXR0_YERBE</name>
<dbReference type="Proteomes" id="UP000010319">
    <property type="component" value="Unassembled WGS sequence"/>
</dbReference>
<gene>
    <name evidence="2" type="ORF">yberc0001_26510</name>
</gene>
<evidence type="ECO:0000256" key="1">
    <source>
        <dbReference type="SAM" id="MobiDB-lite"/>
    </source>
</evidence>
<sequence>MAKPGKGVLNTRRNSGETHHKVGFVILGVNLSGNKDGH</sequence>